<feature type="region of interest" description="Disordered" evidence="8">
    <location>
        <begin position="1"/>
        <end position="43"/>
    </location>
</feature>
<gene>
    <name evidence="10" type="ORF">Daesc_002187</name>
</gene>
<reference evidence="10 11" key="1">
    <citation type="journal article" date="2024" name="Front Chem Biol">
        <title>Unveiling the potential of Daldinia eschscholtzii MFLUCC 19-0629 through bioactivity and bioinformatics studies for enhanced sustainable agriculture production.</title>
        <authorList>
            <person name="Brooks S."/>
            <person name="Weaver J.A."/>
            <person name="Klomchit A."/>
            <person name="Alharthi S.A."/>
            <person name="Onlamun T."/>
            <person name="Nurani R."/>
            <person name="Vong T.K."/>
            <person name="Alberti F."/>
            <person name="Greco C."/>
        </authorList>
    </citation>
    <scope>NUCLEOTIDE SEQUENCE [LARGE SCALE GENOMIC DNA]</scope>
    <source>
        <strain evidence="10">MFLUCC 19-0629</strain>
    </source>
</reference>
<comment type="similarity">
    <text evidence="2">Belongs to the RNase H family.</text>
</comment>
<dbReference type="Proteomes" id="UP001369815">
    <property type="component" value="Unassembled WGS sequence"/>
</dbReference>
<sequence>MRPLVTESGQEPRYHKRLTRRAPVRSASHFVPRDPDETPEHHFPLQTISSRSAQSRFINRYNSREILILVDGSCINNGSKDEAAKPSGGCSFTFKGPGRYGSEVELPFKDDNYNDGGMVGFPLEGCGPGGECYNATSNRAKLRAVIAALEFRAWQEEGWRRIVIATDLKYVVDGATTYLATWVRRRWRNSRSRPVANRDLWEELNGIIESLQNSGTSVSFWLLRSGSLAKTRSALVHATKAAAKEAAIEHIDEVALEFTRLCGIML</sequence>
<evidence type="ECO:0000256" key="5">
    <source>
        <dbReference type="ARBA" id="ARBA00022723"/>
    </source>
</evidence>
<dbReference type="GO" id="GO:0003676">
    <property type="term" value="F:nucleic acid binding"/>
    <property type="evidence" value="ECO:0007669"/>
    <property type="project" value="InterPro"/>
</dbReference>
<dbReference type="PROSITE" id="PS50879">
    <property type="entry name" value="RNASE_H_1"/>
    <property type="match status" value="1"/>
</dbReference>
<keyword evidence="4" id="KW-0540">Nuclease</keyword>
<evidence type="ECO:0000256" key="4">
    <source>
        <dbReference type="ARBA" id="ARBA00022722"/>
    </source>
</evidence>
<proteinExistence type="inferred from homology"/>
<keyword evidence="6" id="KW-0255">Endonuclease</keyword>
<evidence type="ECO:0000256" key="8">
    <source>
        <dbReference type="SAM" id="MobiDB-lite"/>
    </source>
</evidence>
<dbReference type="PANTHER" id="PTHR10642">
    <property type="entry name" value="RIBONUCLEASE H1"/>
    <property type="match status" value="1"/>
</dbReference>
<dbReference type="AlphaFoldDB" id="A0AAX6MWB6"/>
<comment type="catalytic activity">
    <reaction evidence="1">
        <text>Endonucleolytic cleavage to 5'-phosphomonoester.</text>
        <dbReference type="EC" id="3.1.26.4"/>
    </reaction>
</comment>
<evidence type="ECO:0000313" key="11">
    <source>
        <dbReference type="Proteomes" id="UP001369815"/>
    </source>
</evidence>
<dbReference type="GO" id="GO:0046872">
    <property type="term" value="F:metal ion binding"/>
    <property type="evidence" value="ECO:0007669"/>
    <property type="project" value="UniProtKB-KW"/>
</dbReference>
<dbReference type="PANTHER" id="PTHR10642:SF26">
    <property type="entry name" value="RIBONUCLEASE H1"/>
    <property type="match status" value="1"/>
</dbReference>
<feature type="compositionally biased region" description="Basic residues" evidence="8">
    <location>
        <begin position="14"/>
        <end position="23"/>
    </location>
</feature>
<dbReference type="Pfam" id="PF00075">
    <property type="entry name" value="RNase_H"/>
    <property type="match status" value="1"/>
</dbReference>
<dbReference type="InterPro" id="IPR012337">
    <property type="entry name" value="RNaseH-like_sf"/>
</dbReference>
<dbReference type="SUPFAM" id="SSF53098">
    <property type="entry name" value="Ribonuclease H-like"/>
    <property type="match status" value="1"/>
</dbReference>
<dbReference type="InterPro" id="IPR050092">
    <property type="entry name" value="RNase_H"/>
</dbReference>
<evidence type="ECO:0000256" key="2">
    <source>
        <dbReference type="ARBA" id="ARBA00005300"/>
    </source>
</evidence>
<dbReference type="InterPro" id="IPR002156">
    <property type="entry name" value="RNaseH_domain"/>
</dbReference>
<comment type="caution">
    <text evidence="10">The sequence shown here is derived from an EMBL/GenBank/DDBJ whole genome shotgun (WGS) entry which is preliminary data.</text>
</comment>
<dbReference type="InterPro" id="IPR036397">
    <property type="entry name" value="RNaseH_sf"/>
</dbReference>
<feature type="compositionally biased region" description="Basic and acidic residues" evidence="8">
    <location>
        <begin position="31"/>
        <end position="43"/>
    </location>
</feature>
<evidence type="ECO:0000256" key="1">
    <source>
        <dbReference type="ARBA" id="ARBA00000077"/>
    </source>
</evidence>
<dbReference type="EC" id="3.1.26.4" evidence="3"/>
<organism evidence="10 11">
    <name type="scientific">Daldinia eschscholtzii</name>
    <dbReference type="NCBI Taxonomy" id="292717"/>
    <lineage>
        <taxon>Eukaryota</taxon>
        <taxon>Fungi</taxon>
        <taxon>Dikarya</taxon>
        <taxon>Ascomycota</taxon>
        <taxon>Pezizomycotina</taxon>
        <taxon>Sordariomycetes</taxon>
        <taxon>Xylariomycetidae</taxon>
        <taxon>Xylariales</taxon>
        <taxon>Hypoxylaceae</taxon>
        <taxon>Daldinia</taxon>
    </lineage>
</organism>
<name>A0AAX6MWB6_9PEZI</name>
<dbReference type="EMBL" id="JBANMG010000002">
    <property type="protein sequence ID" value="KAK6956905.1"/>
    <property type="molecule type" value="Genomic_DNA"/>
</dbReference>
<keyword evidence="7" id="KW-0378">Hydrolase</keyword>
<keyword evidence="11" id="KW-1185">Reference proteome</keyword>
<dbReference type="GO" id="GO:0043137">
    <property type="term" value="P:DNA replication, removal of RNA primer"/>
    <property type="evidence" value="ECO:0007669"/>
    <property type="project" value="TreeGrafter"/>
</dbReference>
<keyword evidence="5" id="KW-0479">Metal-binding</keyword>
<dbReference type="Gene3D" id="3.30.420.10">
    <property type="entry name" value="Ribonuclease H-like superfamily/Ribonuclease H"/>
    <property type="match status" value="1"/>
</dbReference>
<feature type="domain" description="RNase H type-1" evidence="9">
    <location>
        <begin position="62"/>
        <end position="248"/>
    </location>
</feature>
<accession>A0AAX6MWB6</accession>
<evidence type="ECO:0000256" key="6">
    <source>
        <dbReference type="ARBA" id="ARBA00022759"/>
    </source>
</evidence>
<protein>
    <recommendedName>
        <fullName evidence="3">ribonuclease H</fullName>
        <ecNumber evidence="3">3.1.26.4</ecNumber>
    </recommendedName>
</protein>
<evidence type="ECO:0000259" key="9">
    <source>
        <dbReference type="PROSITE" id="PS50879"/>
    </source>
</evidence>
<dbReference type="GO" id="GO:0004523">
    <property type="term" value="F:RNA-DNA hybrid ribonuclease activity"/>
    <property type="evidence" value="ECO:0007669"/>
    <property type="project" value="UniProtKB-EC"/>
</dbReference>
<evidence type="ECO:0000313" key="10">
    <source>
        <dbReference type="EMBL" id="KAK6956905.1"/>
    </source>
</evidence>
<evidence type="ECO:0000256" key="3">
    <source>
        <dbReference type="ARBA" id="ARBA00012180"/>
    </source>
</evidence>
<evidence type="ECO:0000256" key="7">
    <source>
        <dbReference type="ARBA" id="ARBA00022801"/>
    </source>
</evidence>